<gene>
    <name evidence="3" type="ORF">C6Y53_14875</name>
</gene>
<organism evidence="3 4">
    <name type="scientific">Pukyongiella litopenaei</name>
    <dbReference type="NCBI Taxonomy" id="2605946"/>
    <lineage>
        <taxon>Bacteria</taxon>
        <taxon>Pseudomonadati</taxon>
        <taxon>Pseudomonadota</taxon>
        <taxon>Alphaproteobacteria</taxon>
        <taxon>Rhodobacterales</taxon>
        <taxon>Paracoccaceae</taxon>
        <taxon>Pukyongiella</taxon>
    </lineage>
</organism>
<evidence type="ECO:0000313" key="4">
    <source>
        <dbReference type="Proteomes" id="UP000237655"/>
    </source>
</evidence>
<feature type="region of interest" description="Disordered" evidence="1">
    <location>
        <begin position="686"/>
        <end position="710"/>
    </location>
</feature>
<feature type="chain" id="PRO_5015621743" evidence="2">
    <location>
        <begin position="19"/>
        <end position="766"/>
    </location>
</feature>
<feature type="region of interest" description="Disordered" evidence="1">
    <location>
        <begin position="211"/>
        <end position="240"/>
    </location>
</feature>
<keyword evidence="2" id="KW-0732">Signal</keyword>
<dbReference type="KEGG" id="thas:C6Y53_14875"/>
<accession>A0A2S0MT35</accession>
<proteinExistence type="predicted"/>
<protein>
    <submittedName>
        <fullName evidence="3">Uncharacterized protein</fullName>
    </submittedName>
</protein>
<feature type="compositionally biased region" description="Pro residues" evidence="1">
    <location>
        <begin position="687"/>
        <end position="700"/>
    </location>
</feature>
<evidence type="ECO:0000256" key="2">
    <source>
        <dbReference type="SAM" id="SignalP"/>
    </source>
</evidence>
<dbReference type="EMBL" id="CP027665">
    <property type="protein sequence ID" value="AVO38853.1"/>
    <property type="molecule type" value="Genomic_DNA"/>
</dbReference>
<dbReference type="RefSeq" id="WP_106473163.1">
    <property type="nucleotide sequence ID" value="NZ_CP027665.1"/>
</dbReference>
<dbReference type="AlphaFoldDB" id="A0A2S0MT35"/>
<name>A0A2S0MT35_9RHOB</name>
<evidence type="ECO:0000313" key="3">
    <source>
        <dbReference type="EMBL" id="AVO38853.1"/>
    </source>
</evidence>
<reference evidence="4" key="1">
    <citation type="submission" date="2018-03" db="EMBL/GenBank/DDBJ databases">
        <title>Genomic analysis of the strain SH-1 isolated from shrimp intestine.</title>
        <authorList>
            <person name="Kim Y.-S."/>
            <person name="Kim S.-E."/>
            <person name="Kim K.-H."/>
        </authorList>
    </citation>
    <scope>NUCLEOTIDE SEQUENCE [LARGE SCALE GENOMIC DNA]</scope>
    <source>
        <strain evidence="4">SH-1</strain>
    </source>
</reference>
<evidence type="ECO:0000256" key="1">
    <source>
        <dbReference type="SAM" id="MobiDB-lite"/>
    </source>
</evidence>
<sequence>MIRALIAAALVAGSAATADTIPVRSGEHGEFTRLVFRLPAGTDWSLDPIHRGLRLELEGGTHRFDTDQVFRRIGRDRVAGFRRPDTGTGLGITLGCDCPARASMEGERHLVIDLLEPKPGQPQTLTVGGHRLAFPPERMSPLQAPEISLHRFGTGKPALVDAPPVPPARLAPAMETAVSSNISERRLLEQIDRAAAQGLLTPIPPSVTIADETPQESDAPGQTIPETAPAAVEDGQPQPRPLPQIVAVTAIDRDRPGHRPADPAPQHCIPDTDLDLSGWAGDEPFGQQVSRIRTRLYGEFDKLDKQAALDLARTYLHFGFGAEARRALDLASPGRDTASVLTALSHLLDQTDLEAAGDTFAAQQGCGGDVTLWAALGNPGMAADADPEAIQRGFARLPAHLRRHLGPVLGRRLLDAGQAELAAAILRTSERVAGATDPHQRLAEARADTGSGQDGPGDTELARLATEGSEVAPDALIELVDRRLAEFGTVAPDLPELVSAYAFEYRDTPLGPDLRRVRTLAMALAGRFADAFDSLREIDAEDTAGSVRSSLLQILTRRADDLTFLQYALLSAPRQDRGVTAEASTQTAQRLLDLGFAAEAWDLLTMADERGTPAQRLLRAETALDMGKPHRGLVELLGMDLPDADRLRARAMRMTASHIEAARFSAAADDLPERLRSLWLAGQPADPVLPDPALPDPDPSAPAESRTPRYAGIAALTTAIENQPSTSPAEPSLAHARDLLSNSETLRSDIDALRAAAADTRNSENS</sequence>
<feature type="signal peptide" evidence="2">
    <location>
        <begin position="1"/>
        <end position="18"/>
    </location>
</feature>
<dbReference type="Proteomes" id="UP000237655">
    <property type="component" value="Chromosome"/>
</dbReference>
<keyword evidence="4" id="KW-1185">Reference proteome</keyword>